<comment type="similarity">
    <text evidence="2 5">Belongs to the MET18/MMS19 family.</text>
</comment>
<comment type="function">
    <text evidence="5">Key component of the cytosolic iron-sulfur protein assembly (CIA) complex, a multiprotein complex that mediates the incorporation of iron-sulfur cluster into apoproteins specifically involved in DNA metabolism and genomic integrity. In the CIA complex, MMS19 acts as an adapter between early-acting CIA components and a subset of cellular target iron-sulfur proteins.</text>
</comment>
<evidence type="ECO:0000313" key="8">
    <source>
        <dbReference type="EMBL" id="KAK4780334.1"/>
    </source>
</evidence>
<evidence type="ECO:0000256" key="1">
    <source>
        <dbReference type="ARBA" id="ARBA00004123"/>
    </source>
</evidence>
<name>A0AAN7QUD5_9MYRT</name>
<evidence type="ECO:0000313" key="9">
    <source>
        <dbReference type="Proteomes" id="UP001345219"/>
    </source>
</evidence>
<dbReference type="GO" id="GO:0097361">
    <property type="term" value="C:cytosolic [4Fe-4S] assembly targeting complex"/>
    <property type="evidence" value="ECO:0007669"/>
    <property type="project" value="UniProtKB-UniRule"/>
</dbReference>
<keyword evidence="5" id="KW-0227">DNA damage</keyword>
<dbReference type="GO" id="GO:0005634">
    <property type="term" value="C:nucleus"/>
    <property type="evidence" value="ECO:0007669"/>
    <property type="project" value="UniProtKB-SubCell"/>
</dbReference>
<dbReference type="InterPro" id="IPR039920">
    <property type="entry name" value="MMS19"/>
</dbReference>
<dbReference type="SUPFAM" id="SSF48371">
    <property type="entry name" value="ARM repeat"/>
    <property type="match status" value="2"/>
</dbReference>
<gene>
    <name evidence="8" type="ORF">SAY87_016440</name>
</gene>
<dbReference type="Pfam" id="PF14500">
    <property type="entry name" value="MMS19_N"/>
    <property type="match status" value="1"/>
</dbReference>
<dbReference type="GO" id="GO:0051604">
    <property type="term" value="P:protein maturation"/>
    <property type="evidence" value="ECO:0007669"/>
    <property type="project" value="UniProtKB-UniRule"/>
</dbReference>
<evidence type="ECO:0000256" key="3">
    <source>
        <dbReference type="ARBA" id="ARBA00022737"/>
    </source>
</evidence>
<dbReference type="GO" id="GO:0006281">
    <property type="term" value="P:DNA repair"/>
    <property type="evidence" value="ECO:0007669"/>
    <property type="project" value="UniProtKB-UniRule"/>
</dbReference>
<dbReference type="PANTHER" id="PTHR12891">
    <property type="entry name" value="DNA REPAIR/TRANSCRIPTION PROTEIN MET18/MMS19"/>
    <property type="match status" value="1"/>
</dbReference>
<dbReference type="GO" id="GO:0016226">
    <property type="term" value="P:iron-sulfur cluster assembly"/>
    <property type="evidence" value="ECO:0007669"/>
    <property type="project" value="UniProtKB-UniRule"/>
</dbReference>
<dbReference type="InterPro" id="IPR011989">
    <property type="entry name" value="ARM-like"/>
</dbReference>
<accession>A0AAN7QUD5</accession>
<dbReference type="Proteomes" id="UP001345219">
    <property type="component" value="Chromosome 13"/>
</dbReference>
<organism evidence="8 9">
    <name type="scientific">Trapa incisa</name>
    <dbReference type="NCBI Taxonomy" id="236973"/>
    <lineage>
        <taxon>Eukaryota</taxon>
        <taxon>Viridiplantae</taxon>
        <taxon>Streptophyta</taxon>
        <taxon>Embryophyta</taxon>
        <taxon>Tracheophyta</taxon>
        <taxon>Spermatophyta</taxon>
        <taxon>Magnoliopsida</taxon>
        <taxon>eudicotyledons</taxon>
        <taxon>Gunneridae</taxon>
        <taxon>Pentapetalae</taxon>
        <taxon>rosids</taxon>
        <taxon>malvids</taxon>
        <taxon>Myrtales</taxon>
        <taxon>Lythraceae</taxon>
        <taxon>Trapa</taxon>
    </lineage>
</organism>
<keyword evidence="3" id="KW-0677">Repeat</keyword>
<comment type="caution">
    <text evidence="8">The sequence shown here is derived from an EMBL/GenBank/DDBJ whole genome shotgun (WGS) entry which is preliminary data.</text>
</comment>
<dbReference type="AlphaFoldDB" id="A0AAN7QUD5"/>
<protein>
    <recommendedName>
        <fullName evidence="5">MMS19 nucleotide excision repair protein</fullName>
    </recommendedName>
</protein>
<dbReference type="InterPro" id="IPR024687">
    <property type="entry name" value="MMS19_C"/>
</dbReference>
<evidence type="ECO:0000256" key="4">
    <source>
        <dbReference type="ARBA" id="ARBA00023242"/>
    </source>
</evidence>
<keyword evidence="4 5" id="KW-0539">Nucleus</keyword>
<dbReference type="PANTHER" id="PTHR12891:SF0">
    <property type="entry name" value="MMS19 NUCLEOTIDE EXCISION REPAIR PROTEIN HOMOLOG"/>
    <property type="match status" value="1"/>
</dbReference>
<keyword evidence="9" id="KW-1185">Reference proteome</keyword>
<feature type="domain" description="MMS19 C-terminal" evidence="6">
    <location>
        <begin position="694"/>
        <end position="1094"/>
    </location>
</feature>
<evidence type="ECO:0000256" key="2">
    <source>
        <dbReference type="ARBA" id="ARBA00009340"/>
    </source>
</evidence>
<reference evidence="8 9" key="1">
    <citation type="journal article" date="2023" name="Hortic Res">
        <title>Pangenome of water caltrop reveals structural variations and asymmetric subgenome divergence after allopolyploidization.</title>
        <authorList>
            <person name="Zhang X."/>
            <person name="Chen Y."/>
            <person name="Wang L."/>
            <person name="Yuan Y."/>
            <person name="Fang M."/>
            <person name="Shi L."/>
            <person name="Lu R."/>
            <person name="Comes H.P."/>
            <person name="Ma Y."/>
            <person name="Chen Y."/>
            <person name="Huang G."/>
            <person name="Zhou Y."/>
            <person name="Zheng Z."/>
            <person name="Qiu Y."/>
        </authorList>
    </citation>
    <scope>NUCLEOTIDE SEQUENCE [LARGE SCALE GENOMIC DNA]</scope>
    <source>
        <tissue evidence="8">Roots</tissue>
    </source>
</reference>
<proteinExistence type="inferred from homology"/>
<evidence type="ECO:0000259" key="7">
    <source>
        <dbReference type="Pfam" id="PF14500"/>
    </source>
</evidence>
<comment type="subcellular location">
    <subcellularLocation>
        <location evidence="1 5">Nucleus</location>
    </subcellularLocation>
</comment>
<dbReference type="InterPro" id="IPR016024">
    <property type="entry name" value="ARM-type_fold"/>
</dbReference>
<sequence>MAEGSGLSLHVEAYMDTARSPTQQAATLEAIVSLLQNDRLTIEAMAREMGLYLTTTDAIIRARGIFLLAEVLSRLSLKPLDKVTIHSLIIFFAERLADWKAIRGSLIGCLSLMKRKEKVGRVSLDDTKLVLESFLQSIHVQSLGQHDRMLCFELLECLLENYSDAVVLQGNQVVYGICEAIDMEKDPRCLILTFHIVQLAAQHFPDPDGPLSRVAEELFEILGRYFPIHFTHQNAEDIDITRDDLCHSLMMAFCSTPFFEPFAIPLFLEKLSSDLPLAKVDALMYLKHGYISYGHKRMARYAEAIWPLLKDAIFLSHRELVLSFCLESLDNPSKFQNEIAAGVLTFIEMAVRQNDALFLDLILGDTDINLIIKNMNSFRSYTEISSEGKQRLYVVGHILAVSAKASVACCNQVFDSIFPPLLKALGISVKDPYLIHLQAYELVDFEDLNFGTLFLSVLLLEAARDLIMVSEKSNPLLDESISKTCAILARAYCSTLVRNSHQETYDPHIYLSVKGLQIFATFPGYLLSAQENLFEDILDMLVSIITQNFKSKFLWNLALKAIVNIGTYINKFSQSEKVTSFMAIVIEKINSLLASIEHGLPYILKLEAISAVGMIRMDYMLRIIHGIEATLFTSLSELYIYGNAKSSENMVQLMQCYSKKILPWIHESGGTEQIPLQFVVSLFNQIEGWKDFGSGTKEKEVMEVTMEAVKFAVGNCSQRSQFILIEKIYSMLSLSSYFSVKEHLYTTLPIAMESLPLTHDLESLPAWDEWVLSLFASVMIALHPNTRIPNLRASIHLFSRTFLIGHISSAQALGSIVNKLCPEQNGEGSLNDCSMEEAIDIIFSHCFIHLNSPSTRCPDKSKISFSDIFHNASTNKSLQINALAGLAWIGKGLLMRGHKKVKDITMAFLEYLLSADGMPSNKVSLQEERDYTLHISALKCIADSFQILMSNSEECLNRKFYAIVRPLYKQRFFSTMLPILQSLIVKCDSSLTRSLLYRAFTHIVCDSPLISVLDQAEKLIPLLLDALLIFSEDHTGRDMMYGLLLVLSGILTERRGQESIIENAPMTTNCLIRIMAYPHMMLVRETAIQCLTAISTLPHSRIYPSRTQVLESISRVLDDPKRAVRLEAVRCRQAWFSLC</sequence>
<dbReference type="InterPro" id="IPR029240">
    <property type="entry name" value="MMS19_N"/>
</dbReference>
<evidence type="ECO:0000256" key="5">
    <source>
        <dbReference type="RuleBase" id="RU367072"/>
    </source>
</evidence>
<feature type="domain" description="MMS19 N-terminal" evidence="7">
    <location>
        <begin position="48"/>
        <end position="314"/>
    </location>
</feature>
<dbReference type="Gene3D" id="1.25.10.10">
    <property type="entry name" value="Leucine-rich Repeat Variant"/>
    <property type="match status" value="1"/>
</dbReference>
<keyword evidence="5" id="KW-0234">DNA repair</keyword>
<evidence type="ECO:0000259" key="6">
    <source>
        <dbReference type="Pfam" id="PF12460"/>
    </source>
</evidence>
<dbReference type="EMBL" id="JAXIOK010000001">
    <property type="protein sequence ID" value="KAK4780334.1"/>
    <property type="molecule type" value="Genomic_DNA"/>
</dbReference>
<dbReference type="Pfam" id="PF12460">
    <property type="entry name" value="MMS19_C"/>
    <property type="match status" value="1"/>
</dbReference>